<dbReference type="Proteomes" id="UP000092461">
    <property type="component" value="Unassembled WGS sequence"/>
</dbReference>
<dbReference type="AlphaFoldDB" id="A0A1B0CG86"/>
<protein>
    <submittedName>
        <fullName evidence="2">Uncharacterized protein</fullName>
    </submittedName>
</protein>
<evidence type="ECO:0000256" key="1">
    <source>
        <dbReference type="SAM" id="MobiDB-lite"/>
    </source>
</evidence>
<reference evidence="2" key="1">
    <citation type="submission" date="2020-05" db="UniProtKB">
        <authorList>
            <consortium name="EnsemblMetazoa"/>
        </authorList>
    </citation>
    <scope>IDENTIFICATION</scope>
    <source>
        <strain evidence="2">Jacobina</strain>
    </source>
</reference>
<sequence>MNKMKKKRKEGSQVQEVVSAQESKEQNGEICHVINPIMVCQ</sequence>
<evidence type="ECO:0000313" key="2">
    <source>
        <dbReference type="EnsemblMetazoa" id="LLOJ003387-PA"/>
    </source>
</evidence>
<feature type="region of interest" description="Disordered" evidence="1">
    <location>
        <begin position="1"/>
        <end position="26"/>
    </location>
</feature>
<organism evidence="2 3">
    <name type="scientific">Lutzomyia longipalpis</name>
    <name type="common">Sand fly</name>
    <dbReference type="NCBI Taxonomy" id="7200"/>
    <lineage>
        <taxon>Eukaryota</taxon>
        <taxon>Metazoa</taxon>
        <taxon>Ecdysozoa</taxon>
        <taxon>Arthropoda</taxon>
        <taxon>Hexapoda</taxon>
        <taxon>Insecta</taxon>
        <taxon>Pterygota</taxon>
        <taxon>Neoptera</taxon>
        <taxon>Endopterygota</taxon>
        <taxon>Diptera</taxon>
        <taxon>Nematocera</taxon>
        <taxon>Psychodoidea</taxon>
        <taxon>Psychodidae</taxon>
        <taxon>Lutzomyia</taxon>
        <taxon>Lutzomyia</taxon>
    </lineage>
</organism>
<name>A0A1B0CG86_LUTLO</name>
<dbReference type="EnsemblMetazoa" id="LLOJ003387-RA">
    <property type="protein sequence ID" value="LLOJ003387-PA"/>
    <property type="gene ID" value="LLOJ003387"/>
</dbReference>
<dbReference type="EMBL" id="AJWK01010839">
    <property type="status" value="NOT_ANNOTATED_CDS"/>
    <property type="molecule type" value="Genomic_DNA"/>
</dbReference>
<feature type="compositionally biased region" description="Polar residues" evidence="1">
    <location>
        <begin position="12"/>
        <end position="21"/>
    </location>
</feature>
<keyword evidence="3" id="KW-1185">Reference proteome</keyword>
<dbReference type="VEuPathDB" id="VectorBase:LLOJ003387"/>
<proteinExistence type="predicted"/>
<evidence type="ECO:0000313" key="3">
    <source>
        <dbReference type="Proteomes" id="UP000092461"/>
    </source>
</evidence>
<accession>A0A1B0CG86</accession>